<protein>
    <submittedName>
        <fullName evidence="1">DUF4288 domain-containing protein</fullName>
    </submittedName>
</protein>
<reference evidence="1 2" key="1">
    <citation type="submission" date="2018-12" db="EMBL/GenBank/DDBJ databases">
        <title>Dyella dinghuensis sp. nov. DHOA06 and Dyella choica sp. nov. 4M-K27, isolated from forest soil.</title>
        <authorList>
            <person name="Qiu L.-H."/>
            <person name="Gao Z.-H."/>
        </authorList>
    </citation>
    <scope>NUCLEOTIDE SEQUENCE [LARGE SCALE GENOMIC DNA]</scope>
    <source>
        <strain evidence="1 2">4M-K27</strain>
    </source>
</reference>
<keyword evidence="2" id="KW-1185">Reference proteome</keyword>
<dbReference type="RefSeq" id="WP_126685366.1">
    <property type="nucleotide sequence ID" value="NZ_RYYV01000009.1"/>
</dbReference>
<proteinExistence type="predicted"/>
<sequence length="102" mass="11900">MNNFIFHTYMVGRYYPEREDVWEENIRIYKAVSLEAARSRAMVDATADEIVYQTADGYELSWKVYSISLIKELIDDALDGVEVFSRSLLNNEAKSLQRKIEP</sequence>
<name>A0A3S0WVD5_9GAMM</name>
<evidence type="ECO:0000313" key="1">
    <source>
        <dbReference type="EMBL" id="RUL74566.1"/>
    </source>
</evidence>
<dbReference type="AlphaFoldDB" id="A0A3S0WVD5"/>
<dbReference type="Proteomes" id="UP000274358">
    <property type="component" value="Unassembled WGS sequence"/>
</dbReference>
<comment type="caution">
    <text evidence="1">The sequence shown here is derived from an EMBL/GenBank/DDBJ whole genome shotgun (WGS) entry which is preliminary data.</text>
</comment>
<evidence type="ECO:0000313" key="2">
    <source>
        <dbReference type="Proteomes" id="UP000274358"/>
    </source>
</evidence>
<dbReference type="EMBL" id="RYYV01000009">
    <property type="protein sequence ID" value="RUL74566.1"/>
    <property type="molecule type" value="Genomic_DNA"/>
</dbReference>
<gene>
    <name evidence="1" type="ORF">EKH80_13895</name>
</gene>
<accession>A0A3S0WVD5</accession>
<dbReference type="InterPro" id="IPR025630">
    <property type="entry name" value="DUF4288"/>
</dbReference>
<dbReference type="Pfam" id="PF14119">
    <property type="entry name" value="DUF4288"/>
    <property type="match status" value="1"/>
</dbReference>
<organism evidence="1 2">
    <name type="scientific">Dyella choica</name>
    <dbReference type="NCBI Taxonomy" id="1927959"/>
    <lineage>
        <taxon>Bacteria</taxon>
        <taxon>Pseudomonadati</taxon>
        <taxon>Pseudomonadota</taxon>
        <taxon>Gammaproteobacteria</taxon>
        <taxon>Lysobacterales</taxon>
        <taxon>Rhodanobacteraceae</taxon>
        <taxon>Dyella</taxon>
    </lineage>
</organism>